<keyword evidence="2" id="KW-1185">Reference proteome</keyword>
<evidence type="ECO:0000313" key="1">
    <source>
        <dbReference type="EMBL" id="PBK64176.1"/>
    </source>
</evidence>
<name>A0A2H3BM98_9AGAR</name>
<reference evidence="2" key="1">
    <citation type="journal article" date="2017" name="Nat. Ecol. Evol.">
        <title>Genome expansion and lineage-specific genetic innovations in the forest pathogenic fungi Armillaria.</title>
        <authorList>
            <person name="Sipos G."/>
            <person name="Prasanna A.N."/>
            <person name="Walter M.C."/>
            <person name="O'Connor E."/>
            <person name="Balint B."/>
            <person name="Krizsan K."/>
            <person name="Kiss B."/>
            <person name="Hess J."/>
            <person name="Varga T."/>
            <person name="Slot J."/>
            <person name="Riley R."/>
            <person name="Boka B."/>
            <person name="Rigling D."/>
            <person name="Barry K."/>
            <person name="Lee J."/>
            <person name="Mihaltcheva S."/>
            <person name="LaButti K."/>
            <person name="Lipzen A."/>
            <person name="Waldron R."/>
            <person name="Moloney N.M."/>
            <person name="Sperisen C."/>
            <person name="Kredics L."/>
            <person name="Vagvoelgyi C."/>
            <person name="Patrignani A."/>
            <person name="Fitzpatrick D."/>
            <person name="Nagy I."/>
            <person name="Doyle S."/>
            <person name="Anderson J.B."/>
            <person name="Grigoriev I.V."/>
            <person name="Gueldener U."/>
            <person name="Muensterkoetter M."/>
            <person name="Nagy L.G."/>
        </authorList>
    </citation>
    <scope>NUCLEOTIDE SEQUENCE [LARGE SCALE GENOMIC DNA]</scope>
    <source>
        <strain evidence="2">28-4</strain>
    </source>
</reference>
<protein>
    <submittedName>
        <fullName evidence="1">Uncharacterized protein</fullName>
    </submittedName>
</protein>
<dbReference type="STRING" id="1076256.A0A2H3BM98"/>
<gene>
    <name evidence="1" type="ORF">ARMSODRAFT_962337</name>
</gene>
<evidence type="ECO:0000313" key="2">
    <source>
        <dbReference type="Proteomes" id="UP000218334"/>
    </source>
</evidence>
<dbReference type="EMBL" id="KZ293453">
    <property type="protein sequence ID" value="PBK64176.1"/>
    <property type="molecule type" value="Genomic_DNA"/>
</dbReference>
<accession>A0A2H3BM98</accession>
<dbReference type="AlphaFoldDB" id="A0A2H3BM98"/>
<proteinExistence type="predicted"/>
<organism evidence="1 2">
    <name type="scientific">Armillaria solidipes</name>
    <dbReference type="NCBI Taxonomy" id="1076256"/>
    <lineage>
        <taxon>Eukaryota</taxon>
        <taxon>Fungi</taxon>
        <taxon>Dikarya</taxon>
        <taxon>Basidiomycota</taxon>
        <taxon>Agaricomycotina</taxon>
        <taxon>Agaricomycetes</taxon>
        <taxon>Agaricomycetidae</taxon>
        <taxon>Agaricales</taxon>
        <taxon>Marasmiineae</taxon>
        <taxon>Physalacriaceae</taxon>
        <taxon>Armillaria</taxon>
    </lineage>
</organism>
<sequence>MRHPAAVQFGGKPHAESMFVRSIEMGVPSFFDAAGCADDRQIECRMSAYSGNGVEASRRTRMMISLREGA</sequence>
<dbReference type="Proteomes" id="UP000218334">
    <property type="component" value="Unassembled WGS sequence"/>
</dbReference>